<reference evidence="1" key="1">
    <citation type="submission" date="2013-08" db="EMBL/GenBank/DDBJ databases">
        <authorList>
            <person name="Mendez C."/>
            <person name="Richter M."/>
            <person name="Ferrer M."/>
            <person name="Sanchez J."/>
        </authorList>
    </citation>
    <scope>NUCLEOTIDE SEQUENCE</scope>
</reference>
<dbReference type="AlphaFoldDB" id="T1C843"/>
<name>T1C843_9ZZZZ</name>
<sequence>NKHYKALQGLDFLGIDVGIYDQFNLLEGSRILHKKLAGYNVKHWYDEFEDSHINVSYRYDISIPLVEKALSKRSR</sequence>
<proteinExistence type="predicted"/>
<gene>
    <name evidence="1" type="ORF">B1A_02323</name>
</gene>
<organism evidence="1">
    <name type="scientific">mine drainage metagenome</name>
    <dbReference type="NCBI Taxonomy" id="410659"/>
    <lineage>
        <taxon>unclassified sequences</taxon>
        <taxon>metagenomes</taxon>
        <taxon>ecological metagenomes</taxon>
    </lineage>
</organism>
<evidence type="ECO:0000313" key="1">
    <source>
        <dbReference type="EMBL" id="EQD78307.1"/>
    </source>
</evidence>
<accession>T1C843</accession>
<dbReference type="EMBL" id="AUZX01001735">
    <property type="protein sequence ID" value="EQD78307.1"/>
    <property type="molecule type" value="Genomic_DNA"/>
</dbReference>
<reference evidence="1" key="2">
    <citation type="journal article" date="2014" name="ISME J.">
        <title>Microbial stratification in low pH oxic and suboxic macroscopic growths along an acid mine drainage.</title>
        <authorList>
            <person name="Mendez-Garcia C."/>
            <person name="Mesa V."/>
            <person name="Sprenger R.R."/>
            <person name="Richter M."/>
            <person name="Diez M.S."/>
            <person name="Solano J."/>
            <person name="Bargiela R."/>
            <person name="Golyshina O.V."/>
            <person name="Manteca A."/>
            <person name="Ramos J.L."/>
            <person name="Gallego J.R."/>
            <person name="Llorente I."/>
            <person name="Martins Dos Santos V.A."/>
            <person name="Jensen O.N."/>
            <person name="Pelaez A.I."/>
            <person name="Sanchez J."/>
            <person name="Ferrer M."/>
        </authorList>
    </citation>
    <scope>NUCLEOTIDE SEQUENCE</scope>
</reference>
<feature type="non-terminal residue" evidence="1">
    <location>
        <position position="1"/>
    </location>
</feature>
<comment type="caution">
    <text evidence="1">The sequence shown here is derived from an EMBL/GenBank/DDBJ whole genome shotgun (WGS) entry which is preliminary data.</text>
</comment>
<protein>
    <submittedName>
        <fullName evidence="1">Esterase</fullName>
    </submittedName>
</protein>